<dbReference type="Proteomes" id="UP000541444">
    <property type="component" value="Unassembled WGS sequence"/>
</dbReference>
<dbReference type="PANTHER" id="PTHR47003">
    <property type="entry name" value="OS01G0970900 PROTEIN"/>
    <property type="match status" value="1"/>
</dbReference>
<dbReference type="Pfam" id="PF12854">
    <property type="entry name" value="PPR_1"/>
    <property type="match status" value="1"/>
</dbReference>
<comment type="caution">
    <text evidence="3">The sequence shown here is derived from an EMBL/GenBank/DDBJ whole genome shotgun (WGS) entry which is preliminary data.</text>
</comment>
<dbReference type="GO" id="GO:0008380">
    <property type="term" value="P:RNA splicing"/>
    <property type="evidence" value="ECO:0007669"/>
    <property type="project" value="InterPro"/>
</dbReference>
<evidence type="ECO:0000256" key="2">
    <source>
        <dbReference type="PROSITE-ProRule" id="PRU00708"/>
    </source>
</evidence>
<evidence type="ECO:0000313" key="4">
    <source>
        <dbReference type="Proteomes" id="UP000541444"/>
    </source>
</evidence>
<dbReference type="Gene3D" id="1.25.40.10">
    <property type="entry name" value="Tetratricopeptide repeat domain"/>
    <property type="match status" value="4"/>
</dbReference>
<dbReference type="Pfam" id="PF01535">
    <property type="entry name" value="PPR"/>
    <property type="match status" value="2"/>
</dbReference>
<proteinExistence type="predicted"/>
<name>A0A7J7L3H8_9MAGN</name>
<dbReference type="InterPro" id="IPR011990">
    <property type="entry name" value="TPR-like_helical_dom_sf"/>
</dbReference>
<dbReference type="NCBIfam" id="TIGR00756">
    <property type="entry name" value="PPR"/>
    <property type="match status" value="4"/>
</dbReference>
<dbReference type="Pfam" id="PF13041">
    <property type="entry name" value="PPR_2"/>
    <property type="match status" value="1"/>
</dbReference>
<dbReference type="OrthoDB" id="185373at2759"/>
<evidence type="ECO:0000313" key="3">
    <source>
        <dbReference type="EMBL" id="KAF6137137.1"/>
    </source>
</evidence>
<feature type="repeat" description="PPR" evidence="2">
    <location>
        <begin position="364"/>
        <end position="398"/>
    </location>
</feature>
<sequence>MSKQVGYYNCFKTHQNYCFSSKPSYLLELILTNDWSEELEHELGRSNSTLNHETIIYILKKLEKDPQKTLNFFKWVSSRNGFKSSPTIYSVVLRNLGRKDSMKEFWVIIKRMSDEGYDFDKETYLSILAAFDKEKMKTDAVALTQYFNKMAQERSLDVTVKNVVDIVSGSDWDDGVKEKLGEMKLCLSRDSVLRILRDLCRYPLKALEFFRWVEEYQDCKHDTVTYNGIVRVLGQEESVKEFWSMVKEMKSFGYDIDIDTYIKLSRRLQKNHMIKDVVELYEMMMDSPYKPLLQECSTLLRKVANVDTPDLSLVYRVAKKYESAGHTLSKSVYDGIHRALTRVGKFDEADNILVTMRNAGYEPNNITFSQLVFGLCKAGRLEEACKTLDEMELQGCIPDIMTWTILIQGHLKAGEVDGALKCLTKMIGKNCFADAHLLEVLVSGLYSKNRLNSAYTLVVELVGEARLVPWQATYKYLIKMLLGERKLEEAFNILRLMKKHNFPPFTQPFGDYIAKNGTVEDARELLRMLSAKPSSAAYFNLLQSFLGEGRHSEAQDLFNTFPYHIRNDNNISSLFGSLKD</sequence>
<dbReference type="InterPro" id="IPR002885">
    <property type="entry name" value="PPR_rpt"/>
</dbReference>
<evidence type="ECO:0000256" key="1">
    <source>
        <dbReference type="ARBA" id="ARBA00022737"/>
    </source>
</evidence>
<feature type="repeat" description="PPR" evidence="2">
    <location>
        <begin position="222"/>
        <end position="256"/>
    </location>
</feature>
<feature type="repeat" description="PPR" evidence="2">
    <location>
        <begin position="470"/>
        <end position="504"/>
    </location>
</feature>
<dbReference type="PROSITE" id="PS51375">
    <property type="entry name" value="PPR"/>
    <property type="match status" value="5"/>
</dbReference>
<dbReference type="PANTHER" id="PTHR47003:SF2">
    <property type="entry name" value="OS01G0970900 PROTEIN"/>
    <property type="match status" value="1"/>
</dbReference>
<gene>
    <name evidence="3" type="ORF">GIB67_030901</name>
</gene>
<organism evidence="3 4">
    <name type="scientific">Kingdonia uniflora</name>
    <dbReference type="NCBI Taxonomy" id="39325"/>
    <lineage>
        <taxon>Eukaryota</taxon>
        <taxon>Viridiplantae</taxon>
        <taxon>Streptophyta</taxon>
        <taxon>Embryophyta</taxon>
        <taxon>Tracheophyta</taxon>
        <taxon>Spermatophyta</taxon>
        <taxon>Magnoliopsida</taxon>
        <taxon>Ranunculales</taxon>
        <taxon>Circaeasteraceae</taxon>
        <taxon>Kingdonia</taxon>
    </lineage>
</organism>
<reference evidence="3 4" key="1">
    <citation type="journal article" date="2020" name="IScience">
        <title>Genome Sequencing of the Endangered Kingdonia uniflora (Circaeasteraceae, Ranunculales) Reveals Potential Mechanisms of Evolutionary Specialization.</title>
        <authorList>
            <person name="Sun Y."/>
            <person name="Deng T."/>
            <person name="Zhang A."/>
            <person name="Moore M.J."/>
            <person name="Landis J.B."/>
            <person name="Lin N."/>
            <person name="Zhang H."/>
            <person name="Zhang X."/>
            <person name="Huang J."/>
            <person name="Zhang X."/>
            <person name="Sun H."/>
            <person name="Wang H."/>
        </authorList>
    </citation>
    <scope>NUCLEOTIDE SEQUENCE [LARGE SCALE GENOMIC DNA]</scope>
    <source>
        <strain evidence="3">TB1705</strain>
        <tissue evidence="3">Leaf</tissue>
    </source>
</reference>
<feature type="repeat" description="PPR" evidence="2">
    <location>
        <begin position="399"/>
        <end position="433"/>
    </location>
</feature>
<evidence type="ECO:0008006" key="5">
    <source>
        <dbReference type="Google" id="ProtNLM"/>
    </source>
</evidence>
<accession>A0A7J7L3H8</accession>
<dbReference type="EMBL" id="JACGCM010002660">
    <property type="protein sequence ID" value="KAF6137137.1"/>
    <property type="molecule type" value="Genomic_DNA"/>
</dbReference>
<keyword evidence="1" id="KW-0677">Repeat</keyword>
<dbReference type="InterPro" id="IPR044578">
    <property type="entry name" value="BIR6-like"/>
</dbReference>
<dbReference type="AlphaFoldDB" id="A0A7J7L3H8"/>
<protein>
    <recommendedName>
        <fullName evidence="5">Pentatricopeptide repeat-containing protein</fullName>
    </recommendedName>
</protein>
<feature type="repeat" description="PPR" evidence="2">
    <location>
        <begin position="329"/>
        <end position="363"/>
    </location>
</feature>
<keyword evidence="4" id="KW-1185">Reference proteome</keyword>